<dbReference type="RefSeq" id="WP_374709665.1">
    <property type="nucleotide sequence ID" value="NZ_BAAAHY010000006.1"/>
</dbReference>
<proteinExistence type="predicted"/>
<keyword evidence="2" id="KW-1133">Transmembrane helix</keyword>
<feature type="compositionally biased region" description="Low complexity" evidence="1">
    <location>
        <begin position="1"/>
        <end position="16"/>
    </location>
</feature>
<gene>
    <name evidence="3" type="ORF">JOE69_000658</name>
</gene>
<evidence type="ECO:0000313" key="3">
    <source>
        <dbReference type="EMBL" id="MDR6268420.1"/>
    </source>
</evidence>
<keyword evidence="2" id="KW-0472">Membrane</keyword>
<reference evidence="3 4" key="1">
    <citation type="submission" date="2023-07" db="EMBL/GenBank/DDBJ databases">
        <title>Sequencing the genomes of 1000 actinobacteria strains.</title>
        <authorList>
            <person name="Klenk H.-P."/>
        </authorList>
    </citation>
    <scope>NUCLEOTIDE SEQUENCE [LARGE SCALE GENOMIC DNA]</scope>
    <source>
        <strain evidence="3 4">DSM 14555</strain>
    </source>
</reference>
<keyword evidence="2" id="KW-0812">Transmembrane</keyword>
<comment type="caution">
    <text evidence="3">The sequence shown here is derived from an EMBL/GenBank/DDBJ whole genome shotgun (WGS) entry which is preliminary data.</text>
</comment>
<dbReference type="Proteomes" id="UP001185069">
    <property type="component" value="Unassembled WGS sequence"/>
</dbReference>
<evidence type="ECO:0000313" key="4">
    <source>
        <dbReference type="Proteomes" id="UP001185069"/>
    </source>
</evidence>
<protein>
    <submittedName>
        <fullName evidence="3">F0F1-type ATP synthase assembly protein I</fullName>
    </submittedName>
</protein>
<dbReference type="EMBL" id="JAVDQF010000001">
    <property type="protein sequence ID" value="MDR6268420.1"/>
    <property type="molecule type" value="Genomic_DNA"/>
</dbReference>
<keyword evidence="4" id="KW-1185">Reference proteome</keyword>
<feature type="transmembrane region" description="Helical" evidence="2">
    <location>
        <begin position="39"/>
        <end position="57"/>
    </location>
</feature>
<sequence length="110" mass="11194">MAKSSASPSGPPGKAKISVAAGGSDNAEGSSTSSAGMAVFGYIAGGILVWSLIGWGLDNLFKTQWMVVGGALLGLIGGMYLSFAPRFRHRQVKEDLAEAEGSAGKTTDQS</sequence>
<accession>A0ABU1J8F7</accession>
<feature type="region of interest" description="Disordered" evidence="1">
    <location>
        <begin position="1"/>
        <end position="33"/>
    </location>
</feature>
<name>A0ABU1J8F7_9MICC</name>
<organism evidence="3 4">
    <name type="scientific">Arthrobacter russicus</name>
    <dbReference type="NCBI Taxonomy" id="172040"/>
    <lineage>
        <taxon>Bacteria</taxon>
        <taxon>Bacillati</taxon>
        <taxon>Actinomycetota</taxon>
        <taxon>Actinomycetes</taxon>
        <taxon>Micrococcales</taxon>
        <taxon>Micrococcaceae</taxon>
        <taxon>Arthrobacter</taxon>
    </lineage>
</organism>
<feature type="transmembrane region" description="Helical" evidence="2">
    <location>
        <begin position="63"/>
        <end position="83"/>
    </location>
</feature>
<evidence type="ECO:0000256" key="2">
    <source>
        <dbReference type="SAM" id="Phobius"/>
    </source>
</evidence>
<evidence type="ECO:0000256" key="1">
    <source>
        <dbReference type="SAM" id="MobiDB-lite"/>
    </source>
</evidence>